<evidence type="ECO:0000313" key="11">
    <source>
        <dbReference type="EMBL" id="KAG7725342.1"/>
    </source>
</evidence>
<evidence type="ECO:0000256" key="7">
    <source>
        <dbReference type="ARBA" id="ARBA00022989"/>
    </source>
</evidence>
<dbReference type="Gene3D" id="3.40.50.150">
    <property type="entry name" value="Vaccinia Virus protein VP39"/>
    <property type="match status" value="1"/>
</dbReference>
<keyword evidence="3" id="KW-0489">Methyltransferase</keyword>
<name>A0AAN6D3P2_9ASCO</name>
<evidence type="ECO:0000256" key="9">
    <source>
        <dbReference type="ARBA" id="ARBA00023136"/>
    </source>
</evidence>
<evidence type="ECO:0000256" key="2">
    <source>
        <dbReference type="ARBA" id="ARBA00009725"/>
    </source>
</evidence>
<dbReference type="InterPro" id="IPR029063">
    <property type="entry name" value="SAM-dependent_MTases_sf"/>
</dbReference>
<dbReference type="GO" id="GO:0032259">
    <property type="term" value="P:methylation"/>
    <property type="evidence" value="ECO:0007669"/>
    <property type="project" value="UniProtKB-KW"/>
</dbReference>
<evidence type="ECO:0000256" key="5">
    <source>
        <dbReference type="ARBA" id="ARBA00022692"/>
    </source>
</evidence>
<evidence type="ECO:0000256" key="8">
    <source>
        <dbReference type="ARBA" id="ARBA00023128"/>
    </source>
</evidence>
<keyword evidence="6" id="KW-0999">Mitochondrion inner membrane</keyword>
<dbReference type="PANTHER" id="PTHR42912">
    <property type="entry name" value="METHYLTRANSFERASE"/>
    <property type="match status" value="1"/>
</dbReference>
<dbReference type="Proteomes" id="UP000738402">
    <property type="component" value="Unassembled WGS sequence"/>
</dbReference>
<feature type="domain" description="Methyltransferase" evidence="10">
    <location>
        <begin position="239"/>
        <end position="339"/>
    </location>
</feature>
<dbReference type="EMBL" id="JAHLUH010000013">
    <property type="protein sequence ID" value="KAG7725342.1"/>
    <property type="molecule type" value="Genomic_DNA"/>
</dbReference>
<dbReference type="SUPFAM" id="SSF53335">
    <property type="entry name" value="S-adenosyl-L-methionine-dependent methyltransferases"/>
    <property type="match status" value="1"/>
</dbReference>
<keyword evidence="9" id="KW-0472">Membrane</keyword>
<dbReference type="InterPro" id="IPR050508">
    <property type="entry name" value="Methyltransf_Superfamily"/>
</dbReference>
<dbReference type="AlphaFoldDB" id="A0AAN6D3P2"/>
<accession>A0AAN6D3P2</accession>
<dbReference type="CDD" id="cd02440">
    <property type="entry name" value="AdoMet_MTases"/>
    <property type="match status" value="1"/>
</dbReference>
<dbReference type="GO" id="GO:0008168">
    <property type="term" value="F:methyltransferase activity"/>
    <property type="evidence" value="ECO:0007669"/>
    <property type="project" value="UniProtKB-KW"/>
</dbReference>
<proteinExistence type="inferred from homology"/>
<protein>
    <recommendedName>
        <fullName evidence="10">Methyltransferase domain-containing protein</fullName>
    </recommendedName>
</protein>
<reference evidence="11" key="1">
    <citation type="journal article" date="2021" name="G3 (Bethesda)">
        <title>Genomic diversity, chromosomal rearrangements, and interspecies hybridization in the ogataea polymorpha species complex.</title>
        <authorList>
            <person name="Hanson S.J."/>
            <person name="Cinneide E.O."/>
            <person name="Salzberg L.I."/>
            <person name="Wolfe K.H."/>
            <person name="McGowan J."/>
            <person name="Fitzpatrick D.A."/>
            <person name="Matlin K."/>
        </authorList>
    </citation>
    <scope>NUCLEOTIDE SEQUENCE</scope>
    <source>
        <strain evidence="11">83-405-1</strain>
    </source>
</reference>
<comment type="caution">
    <text evidence="11">The sequence shown here is derived from an EMBL/GenBank/DDBJ whole genome shotgun (WGS) entry which is preliminary data.</text>
</comment>
<gene>
    <name evidence="11" type="ORF">KL933_004356</name>
</gene>
<dbReference type="FunFam" id="3.40.50.150:FF:000371">
    <property type="entry name" value="Methyltransferase OMS1, mitochondrial"/>
    <property type="match status" value="1"/>
</dbReference>
<dbReference type="GO" id="GO:0005743">
    <property type="term" value="C:mitochondrial inner membrane"/>
    <property type="evidence" value="ECO:0007669"/>
    <property type="project" value="UniProtKB-SubCell"/>
</dbReference>
<evidence type="ECO:0000256" key="6">
    <source>
        <dbReference type="ARBA" id="ARBA00022792"/>
    </source>
</evidence>
<evidence type="ECO:0000256" key="3">
    <source>
        <dbReference type="ARBA" id="ARBA00022603"/>
    </source>
</evidence>
<evidence type="ECO:0000313" key="12">
    <source>
        <dbReference type="Proteomes" id="UP000738402"/>
    </source>
</evidence>
<keyword evidence="7" id="KW-1133">Transmembrane helix</keyword>
<dbReference type="InterPro" id="IPR041698">
    <property type="entry name" value="Methyltransf_25"/>
</dbReference>
<sequence>MFLRSLRPWGKMPGRNSLIIPRVDLTFARTAARSSGKPEFRFKTRKVKTPEQLRAEEEQKKYEEAVNSGSWIRKYGAIVDTFEFNRKATKYYLALYLVFFVYGIRYFRKLYERDVEKKELLEKRDSGAELSEWEKLRLRELSGDLIRTSDMAKLKAYHELREEWKKTHTSPEDYFNPAPKEIEHLLDTSYEECILPAKDLTEFYDNVAEKYDSEISTEEMLSFMGSKRKWLMSHCKGDVLEVACGTGRNIKYLDPTKIESYTFLDTSAKMMRVTYDKFTEQWPAFKKVKFVVGKAEDLLDLQGDKQVKYDTIIETFGLCSHQDPVKALQNMMKLLKPGGRIVLLEHGRGSYDFINKQLDRRAHKHSETWGCRWNLDIGELVDASGLEITQEKRSHFGTTWTIVAKRPGDVLEFDELSFLEKYFIARKTNLDSSLPEK</sequence>
<evidence type="ECO:0000256" key="1">
    <source>
        <dbReference type="ARBA" id="ARBA00004434"/>
    </source>
</evidence>
<evidence type="ECO:0000256" key="4">
    <source>
        <dbReference type="ARBA" id="ARBA00022679"/>
    </source>
</evidence>
<comment type="similarity">
    <text evidence="2">Belongs to the methyltransferase superfamily. METL family.</text>
</comment>
<organism evidence="11 12">
    <name type="scientific">Ogataea haglerorum</name>
    <dbReference type="NCBI Taxonomy" id="1937702"/>
    <lineage>
        <taxon>Eukaryota</taxon>
        <taxon>Fungi</taxon>
        <taxon>Dikarya</taxon>
        <taxon>Ascomycota</taxon>
        <taxon>Saccharomycotina</taxon>
        <taxon>Pichiomycetes</taxon>
        <taxon>Pichiales</taxon>
        <taxon>Pichiaceae</taxon>
        <taxon>Ogataea</taxon>
    </lineage>
</organism>
<dbReference type="PANTHER" id="PTHR42912:SF83">
    <property type="entry name" value="METHYLTRANSFERASE TYPE 11 DOMAIN-CONTAINING PROTEIN"/>
    <property type="match status" value="1"/>
</dbReference>
<keyword evidence="4" id="KW-0808">Transferase</keyword>
<evidence type="ECO:0000259" key="10">
    <source>
        <dbReference type="Pfam" id="PF13649"/>
    </source>
</evidence>
<comment type="subcellular location">
    <subcellularLocation>
        <location evidence="1">Mitochondrion inner membrane</location>
        <topology evidence="1">Single-pass membrane protein</topology>
    </subcellularLocation>
</comment>
<keyword evidence="8" id="KW-0496">Mitochondrion</keyword>
<keyword evidence="5" id="KW-0812">Transmembrane</keyword>
<dbReference type="Pfam" id="PF13649">
    <property type="entry name" value="Methyltransf_25"/>
    <property type="match status" value="1"/>
</dbReference>